<sequence>MRSDAAAWNTAAADMKGPLNSLADLELTGEKMSFFATERELDATYDSARTAIEDMLGKAAEYFQRISDNLDSAARQYEHDDINAAGKIQQAGQ</sequence>
<evidence type="ECO:0000313" key="3">
    <source>
        <dbReference type="Proteomes" id="UP000029737"/>
    </source>
</evidence>
<reference evidence="2 3" key="1">
    <citation type="journal article" date="2014" name="PLoS ONE">
        <title>Identification and Characterization of a New Erythromycin Biosynthetic Gene Cluster in Actinopolyspora erythraea YIM90600, a Novel Erythronolide-Producing Halophilic Actinomycete Isolated from Salt Field.</title>
        <authorList>
            <person name="Chen D."/>
            <person name="Feng J."/>
            <person name="Huang L."/>
            <person name="Zhang Q."/>
            <person name="Wu J."/>
            <person name="Zhu X."/>
            <person name="Duan Y."/>
            <person name="Xu Z."/>
        </authorList>
    </citation>
    <scope>NUCLEOTIDE SEQUENCE [LARGE SCALE GENOMIC DNA]</scope>
    <source>
        <strain evidence="2 3">YIM90600</strain>
    </source>
</reference>
<dbReference type="eggNOG" id="ENOG5032800">
    <property type="taxonomic scope" value="Bacteria"/>
</dbReference>
<evidence type="ECO:0008006" key="5">
    <source>
        <dbReference type="Google" id="ProtNLM"/>
    </source>
</evidence>
<proteinExistence type="predicted"/>
<dbReference type="Proteomes" id="UP000029737">
    <property type="component" value="Unassembled WGS sequence"/>
</dbReference>
<gene>
    <name evidence="1" type="ORF">CDG81_15370</name>
    <name evidence="2" type="ORF">IL38_14380</name>
</gene>
<evidence type="ECO:0000313" key="4">
    <source>
        <dbReference type="Proteomes" id="UP000215043"/>
    </source>
</evidence>
<dbReference type="EMBL" id="JPMV01000025">
    <property type="protein sequence ID" value="KGI80946.1"/>
    <property type="molecule type" value="Genomic_DNA"/>
</dbReference>
<dbReference type="KEGG" id="aey:CDG81_15370"/>
<evidence type="ECO:0000313" key="1">
    <source>
        <dbReference type="EMBL" id="ASU81159.1"/>
    </source>
</evidence>
<dbReference type="HOGENOM" id="CLU_174708_0_0_11"/>
<reference evidence="1 4" key="2">
    <citation type="submission" date="2017-08" db="EMBL/GenBank/DDBJ databases">
        <title>The complete genome sequence of moderately halophilic actinomycete Actinopolyspora erythraea YIM 90600, the producer of novel erythromycin, novel actinopolysporins A-C and tubercidin.</title>
        <authorList>
            <person name="Yin M."/>
            <person name="Tang S."/>
        </authorList>
    </citation>
    <scope>NUCLEOTIDE SEQUENCE [LARGE SCALE GENOMIC DNA]</scope>
    <source>
        <strain evidence="1 4">YIM 90600</strain>
    </source>
</reference>
<dbReference type="Proteomes" id="UP000215043">
    <property type="component" value="Chromosome"/>
</dbReference>
<protein>
    <recommendedName>
        <fullName evidence="5">ESX-1 secretion-associated protein</fullName>
    </recommendedName>
</protein>
<name>A0A099D4T5_9ACTN</name>
<accession>A0A099D4T5</accession>
<dbReference type="EMBL" id="CP022752">
    <property type="protein sequence ID" value="ASU81159.1"/>
    <property type="molecule type" value="Genomic_DNA"/>
</dbReference>
<evidence type="ECO:0000313" key="2">
    <source>
        <dbReference type="EMBL" id="KGI80946.1"/>
    </source>
</evidence>
<organism evidence="1 4">
    <name type="scientific">Actinopolyspora erythraea</name>
    <dbReference type="NCBI Taxonomy" id="414996"/>
    <lineage>
        <taxon>Bacteria</taxon>
        <taxon>Bacillati</taxon>
        <taxon>Actinomycetota</taxon>
        <taxon>Actinomycetes</taxon>
        <taxon>Actinopolysporales</taxon>
        <taxon>Actinopolysporaceae</taxon>
        <taxon>Actinopolyspora</taxon>
    </lineage>
</organism>
<keyword evidence="3" id="KW-1185">Reference proteome</keyword>
<dbReference type="AlphaFoldDB" id="A0A099D4T5"/>